<evidence type="ECO:0000313" key="2">
    <source>
        <dbReference type="Proteomes" id="UP000183832"/>
    </source>
</evidence>
<dbReference type="Proteomes" id="UP000183832">
    <property type="component" value="Unassembled WGS sequence"/>
</dbReference>
<protein>
    <submittedName>
        <fullName evidence="1">CLUMA_CG006364, isoform A</fullName>
    </submittedName>
</protein>
<reference evidence="1 2" key="1">
    <citation type="submission" date="2015-04" db="EMBL/GenBank/DDBJ databases">
        <authorList>
            <person name="Syromyatnikov M.Y."/>
            <person name="Popov V.N."/>
        </authorList>
    </citation>
    <scope>NUCLEOTIDE SEQUENCE [LARGE SCALE GENOMIC DNA]</scope>
</reference>
<accession>A0A1J1HXS5</accession>
<organism evidence="1 2">
    <name type="scientific">Clunio marinus</name>
    <dbReference type="NCBI Taxonomy" id="568069"/>
    <lineage>
        <taxon>Eukaryota</taxon>
        <taxon>Metazoa</taxon>
        <taxon>Ecdysozoa</taxon>
        <taxon>Arthropoda</taxon>
        <taxon>Hexapoda</taxon>
        <taxon>Insecta</taxon>
        <taxon>Pterygota</taxon>
        <taxon>Neoptera</taxon>
        <taxon>Endopterygota</taxon>
        <taxon>Diptera</taxon>
        <taxon>Nematocera</taxon>
        <taxon>Chironomoidea</taxon>
        <taxon>Chironomidae</taxon>
        <taxon>Clunio</taxon>
    </lineage>
</organism>
<dbReference type="AlphaFoldDB" id="A0A1J1HXS5"/>
<dbReference type="EMBL" id="CVRI01000035">
    <property type="protein sequence ID" value="CRK92879.1"/>
    <property type="molecule type" value="Genomic_DNA"/>
</dbReference>
<gene>
    <name evidence="1" type="ORF">CLUMA_CG006364</name>
</gene>
<name>A0A1J1HXS5_9DIPT</name>
<evidence type="ECO:0000313" key="1">
    <source>
        <dbReference type="EMBL" id="CRK92879.1"/>
    </source>
</evidence>
<sequence length="116" mass="13506">MNYLLKSYEQPFNEVKGPTTFNTFVSKPDAHLASHCNSVVNHDNKRLDFDCTFFLCNLNALHLWFNTQNAVFRVLIPADEQRNIKPCHSFGGQFKKYFGINRKQAASQNMKFSSYY</sequence>
<keyword evidence="2" id="KW-1185">Reference proteome</keyword>
<proteinExistence type="predicted"/>